<gene>
    <name evidence="1" type="ORF">F1559_000112</name>
</gene>
<comment type="caution">
    <text evidence="1">The sequence shown here is derived from an EMBL/GenBank/DDBJ whole genome shotgun (WGS) entry which is preliminary data.</text>
</comment>
<accession>A0A7J7IES4</accession>
<dbReference type="Proteomes" id="UP000530660">
    <property type="component" value="Unassembled WGS sequence"/>
</dbReference>
<organism evidence="1 2">
    <name type="scientific">Cyanidiococcus yangmingshanensis</name>
    <dbReference type="NCBI Taxonomy" id="2690220"/>
    <lineage>
        <taxon>Eukaryota</taxon>
        <taxon>Rhodophyta</taxon>
        <taxon>Bangiophyceae</taxon>
        <taxon>Cyanidiales</taxon>
        <taxon>Cyanidiaceae</taxon>
        <taxon>Cyanidiococcus</taxon>
    </lineage>
</organism>
<proteinExistence type="predicted"/>
<sequence length="100" mass="10767">MLLDCELYRRRSGYAQTVRGASLTSVRITAHRETARQVNQRIDAQDSMLGESDSGRLFATVSGQHMAPSPDAFREASDGLAWTLSVAIAAPGSTSTLILV</sequence>
<evidence type="ECO:0000313" key="1">
    <source>
        <dbReference type="EMBL" id="KAF6001616.1"/>
    </source>
</evidence>
<protein>
    <submittedName>
        <fullName evidence="1">Uncharacterized protein</fullName>
    </submittedName>
</protein>
<evidence type="ECO:0000313" key="2">
    <source>
        <dbReference type="Proteomes" id="UP000530660"/>
    </source>
</evidence>
<dbReference type="AlphaFoldDB" id="A0A7J7IES4"/>
<dbReference type="EMBL" id="VWRR01000013">
    <property type="protein sequence ID" value="KAF6001616.1"/>
    <property type="molecule type" value="Genomic_DNA"/>
</dbReference>
<reference evidence="1 2" key="1">
    <citation type="journal article" date="2020" name="J. Phycol.">
        <title>Comparative genome analysis reveals Cyanidiococcus gen. nov., a new extremophilic red algal genus sister to Cyanidioschyzon (Cyanidioschyzonaceae, Rhodophyta).</title>
        <authorList>
            <person name="Liu S.-L."/>
            <person name="Chiang Y.-R."/>
            <person name="Yoon H.S."/>
            <person name="Fu H.-Y."/>
        </authorList>
    </citation>
    <scope>NUCLEOTIDE SEQUENCE [LARGE SCALE GENOMIC DNA]</scope>
    <source>
        <strain evidence="1 2">THAL066</strain>
    </source>
</reference>
<keyword evidence="2" id="KW-1185">Reference proteome</keyword>
<name>A0A7J7IES4_9RHOD</name>